<keyword evidence="1" id="KW-0472">Membrane</keyword>
<proteinExistence type="predicted"/>
<evidence type="ECO:0000313" key="2">
    <source>
        <dbReference type="EMBL" id="PRQ42041.1"/>
    </source>
</evidence>
<dbReference type="Gramene" id="PRQ42041">
    <property type="protein sequence ID" value="PRQ42041"/>
    <property type="gene ID" value="RchiOBHm_Chr3g0453321"/>
</dbReference>
<reference evidence="2 3" key="1">
    <citation type="journal article" date="2018" name="Nat. Genet.">
        <title>The Rosa genome provides new insights in the design of modern roses.</title>
        <authorList>
            <person name="Bendahmane M."/>
        </authorList>
    </citation>
    <scope>NUCLEOTIDE SEQUENCE [LARGE SCALE GENOMIC DNA]</scope>
    <source>
        <strain evidence="3">cv. Old Blush</strain>
    </source>
</reference>
<keyword evidence="1" id="KW-0812">Transmembrane</keyword>
<evidence type="ECO:0000313" key="3">
    <source>
        <dbReference type="Proteomes" id="UP000238479"/>
    </source>
</evidence>
<comment type="caution">
    <text evidence="2">The sequence shown here is derived from an EMBL/GenBank/DDBJ whole genome shotgun (WGS) entry which is preliminary data.</text>
</comment>
<keyword evidence="1" id="KW-1133">Transmembrane helix</keyword>
<name>A0A2P6R6J1_ROSCH</name>
<evidence type="ECO:0000256" key="1">
    <source>
        <dbReference type="SAM" id="Phobius"/>
    </source>
</evidence>
<organism evidence="2 3">
    <name type="scientific">Rosa chinensis</name>
    <name type="common">China rose</name>
    <dbReference type="NCBI Taxonomy" id="74649"/>
    <lineage>
        <taxon>Eukaryota</taxon>
        <taxon>Viridiplantae</taxon>
        <taxon>Streptophyta</taxon>
        <taxon>Embryophyta</taxon>
        <taxon>Tracheophyta</taxon>
        <taxon>Spermatophyta</taxon>
        <taxon>Magnoliopsida</taxon>
        <taxon>eudicotyledons</taxon>
        <taxon>Gunneridae</taxon>
        <taxon>Pentapetalae</taxon>
        <taxon>rosids</taxon>
        <taxon>fabids</taxon>
        <taxon>Rosales</taxon>
        <taxon>Rosaceae</taxon>
        <taxon>Rosoideae</taxon>
        <taxon>Rosoideae incertae sedis</taxon>
        <taxon>Rosa</taxon>
    </lineage>
</organism>
<dbReference type="Proteomes" id="UP000238479">
    <property type="component" value="Chromosome 3"/>
</dbReference>
<gene>
    <name evidence="2" type="ORF">RchiOBHm_Chr3g0453321</name>
</gene>
<protein>
    <submittedName>
        <fullName evidence="2">Uncharacterized protein</fullName>
    </submittedName>
</protein>
<dbReference type="AlphaFoldDB" id="A0A2P6R6J1"/>
<sequence>MPSFSILVWSMDSIFEFVGLLVGFEVVIMAPTRKFKSEAQKRKEKERREA</sequence>
<dbReference type="EMBL" id="PDCK01000041">
    <property type="protein sequence ID" value="PRQ42041.1"/>
    <property type="molecule type" value="Genomic_DNA"/>
</dbReference>
<feature type="transmembrane region" description="Helical" evidence="1">
    <location>
        <begin position="6"/>
        <end position="28"/>
    </location>
</feature>
<accession>A0A2P6R6J1</accession>
<keyword evidence="3" id="KW-1185">Reference proteome</keyword>